<evidence type="ECO:0000313" key="2">
    <source>
        <dbReference type="EMBL" id="ETO08917.1"/>
    </source>
</evidence>
<dbReference type="Proteomes" id="UP000023152">
    <property type="component" value="Unassembled WGS sequence"/>
</dbReference>
<sequence length="334" mass="38427">MREMIDSIRRQCLSDDILLQTFNEKLKGKKALVDDTRCIVELRSLHWEKDGIAPITYRSKPKQNETCLVKTSNGDVFPYPFEKLHLIADSQVMLRYECNAHTTAIEKTQILYSHYLLFAKIIGARKQLVNNSIHLSLQEQFEIGIELIQKYYLVYVCATKKMQNLFNFFCEHFLALFFILFCFCFCMAQLKRCDKGAMDIEARPMKVSGSILPPPKLCILDGIGGQKALNCPKDLKWYDDIAMQCFHGDKNATGISFLVLYCSGDKVYAEQAKKLIHYWLEQSPFKLTTAPVTLFEINLFDDKLLVQSAKRIKQNCIIVVLPNGHCVQTSKVEH</sequence>
<keyword evidence="1" id="KW-0472">Membrane</keyword>
<evidence type="ECO:0000313" key="3">
    <source>
        <dbReference type="Proteomes" id="UP000023152"/>
    </source>
</evidence>
<dbReference type="AlphaFoldDB" id="X6M638"/>
<keyword evidence="1" id="KW-1133">Transmembrane helix</keyword>
<comment type="caution">
    <text evidence="2">The sequence shown here is derived from an EMBL/GenBank/DDBJ whole genome shotgun (WGS) entry which is preliminary data.</text>
</comment>
<proteinExistence type="predicted"/>
<accession>X6M638</accession>
<evidence type="ECO:0000256" key="1">
    <source>
        <dbReference type="SAM" id="Phobius"/>
    </source>
</evidence>
<reference evidence="2 3" key="1">
    <citation type="journal article" date="2013" name="Curr. Biol.">
        <title>The Genome of the Foraminiferan Reticulomyxa filosa.</title>
        <authorList>
            <person name="Glockner G."/>
            <person name="Hulsmann N."/>
            <person name="Schleicher M."/>
            <person name="Noegel A.A."/>
            <person name="Eichinger L."/>
            <person name="Gallinger C."/>
            <person name="Pawlowski J."/>
            <person name="Sierra R."/>
            <person name="Euteneuer U."/>
            <person name="Pillet L."/>
            <person name="Moustafa A."/>
            <person name="Platzer M."/>
            <person name="Groth M."/>
            <person name="Szafranski K."/>
            <person name="Schliwa M."/>
        </authorList>
    </citation>
    <scope>NUCLEOTIDE SEQUENCE [LARGE SCALE GENOMIC DNA]</scope>
</reference>
<feature type="transmembrane region" description="Helical" evidence="1">
    <location>
        <begin position="168"/>
        <end position="190"/>
    </location>
</feature>
<protein>
    <submittedName>
        <fullName evidence="2">Uncharacterized protein</fullName>
    </submittedName>
</protein>
<dbReference type="EMBL" id="ASPP01024557">
    <property type="protein sequence ID" value="ETO08917.1"/>
    <property type="molecule type" value="Genomic_DNA"/>
</dbReference>
<gene>
    <name evidence="2" type="ORF">RFI_28470</name>
</gene>
<name>X6M638_RETFI</name>
<keyword evidence="3" id="KW-1185">Reference proteome</keyword>
<organism evidence="2 3">
    <name type="scientific">Reticulomyxa filosa</name>
    <dbReference type="NCBI Taxonomy" id="46433"/>
    <lineage>
        <taxon>Eukaryota</taxon>
        <taxon>Sar</taxon>
        <taxon>Rhizaria</taxon>
        <taxon>Retaria</taxon>
        <taxon>Foraminifera</taxon>
        <taxon>Monothalamids</taxon>
        <taxon>Reticulomyxidae</taxon>
        <taxon>Reticulomyxa</taxon>
    </lineage>
</organism>
<keyword evidence="1" id="KW-0812">Transmembrane</keyword>